<name>A0A6H2DMF8_9SPHN</name>
<evidence type="ECO:0000313" key="1">
    <source>
        <dbReference type="EMBL" id="QJB69173.1"/>
    </source>
</evidence>
<dbReference type="Proteomes" id="UP000501600">
    <property type="component" value="Chromosome"/>
</dbReference>
<dbReference type="AlphaFoldDB" id="A0A6H2DMF8"/>
<sequence length="124" mass="13857">MPDLMSLPSAEARIILALRLAIASHKQRIDARKDIAARLGGKAPMGRFLILIETIGHAWPDSFGVGRCCCPSTTADEILLICMIRYVANEDRPKFDTLLCEMIDDCGRERIYNDIGNFIRSYAV</sequence>
<organism evidence="1 2">
    <name type="scientific">Parasphingorhabdus halotolerans</name>
    <dbReference type="NCBI Taxonomy" id="2725558"/>
    <lineage>
        <taxon>Bacteria</taxon>
        <taxon>Pseudomonadati</taxon>
        <taxon>Pseudomonadota</taxon>
        <taxon>Alphaproteobacteria</taxon>
        <taxon>Sphingomonadales</taxon>
        <taxon>Sphingomonadaceae</taxon>
        <taxon>Parasphingorhabdus</taxon>
    </lineage>
</organism>
<protein>
    <recommendedName>
        <fullName evidence="3">Addiction module antidote protein</fullName>
    </recommendedName>
</protein>
<reference evidence="1 2" key="1">
    <citation type="submission" date="2020-04" db="EMBL/GenBank/DDBJ databases">
        <title>Genome sequence for Sphingorhabdus sp. strain M1.</title>
        <authorList>
            <person name="Park S.-J."/>
        </authorList>
    </citation>
    <scope>NUCLEOTIDE SEQUENCE [LARGE SCALE GENOMIC DNA]</scope>
    <source>
        <strain evidence="1 2">JK6</strain>
    </source>
</reference>
<gene>
    <name evidence="1" type="ORF">HF685_07695</name>
</gene>
<evidence type="ECO:0000313" key="2">
    <source>
        <dbReference type="Proteomes" id="UP000501600"/>
    </source>
</evidence>
<dbReference type="RefSeq" id="WP_168819037.1">
    <property type="nucleotide sequence ID" value="NZ_CP051217.1"/>
</dbReference>
<dbReference type="EMBL" id="CP051217">
    <property type="protein sequence ID" value="QJB69173.1"/>
    <property type="molecule type" value="Genomic_DNA"/>
</dbReference>
<accession>A0A6H2DMF8</accession>
<evidence type="ECO:0008006" key="3">
    <source>
        <dbReference type="Google" id="ProtNLM"/>
    </source>
</evidence>
<proteinExistence type="predicted"/>
<dbReference type="KEGG" id="phao:HF685_07695"/>
<keyword evidence="2" id="KW-1185">Reference proteome</keyword>